<name>A0A099NRK6_PICKU</name>
<dbReference type="InterPro" id="IPR023214">
    <property type="entry name" value="HAD_sf"/>
</dbReference>
<dbReference type="Proteomes" id="UP000029867">
    <property type="component" value="Unassembled WGS sequence"/>
</dbReference>
<proteinExistence type="predicted"/>
<comment type="caution">
    <text evidence="1">The sequence shown here is derived from an EMBL/GenBank/DDBJ whole genome shotgun (WGS) entry which is preliminary data.</text>
</comment>
<accession>A0A099NRK6</accession>
<evidence type="ECO:0000313" key="1">
    <source>
        <dbReference type="EMBL" id="KGK34694.1"/>
    </source>
</evidence>
<gene>
    <name evidence="1" type="ORF">JL09_g6157</name>
</gene>
<dbReference type="Pfam" id="PF13344">
    <property type="entry name" value="Hydrolase_6"/>
    <property type="match status" value="1"/>
</dbReference>
<dbReference type="SUPFAM" id="SSF56784">
    <property type="entry name" value="HAD-like"/>
    <property type="match status" value="1"/>
</dbReference>
<dbReference type="EMBL" id="JQFK01001379">
    <property type="protein sequence ID" value="KGK34694.1"/>
    <property type="molecule type" value="Genomic_DNA"/>
</dbReference>
<evidence type="ECO:0000313" key="2">
    <source>
        <dbReference type="Proteomes" id="UP000029867"/>
    </source>
</evidence>
<reference evidence="2" key="1">
    <citation type="journal article" date="2014" name="Microb. Cell Fact.">
        <title>Exploiting Issatchenkia orientalis SD108 for succinic acid production.</title>
        <authorList>
            <person name="Xiao H."/>
            <person name="Shao Z."/>
            <person name="Jiang Y."/>
            <person name="Dole S."/>
            <person name="Zhao H."/>
        </authorList>
    </citation>
    <scope>NUCLEOTIDE SEQUENCE [LARGE SCALE GENOMIC DNA]</scope>
    <source>
        <strain evidence="2">SD108</strain>
    </source>
</reference>
<protein>
    <submittedName>
        <fullName evidence="1">Uncharacterized protein</fullName>
    </submittedName>
</protein>
<dbReference type="AlphaFoldDB" id="A0A099NRK6"/>
<dbReference type="eggNOG" id="KOG2882">
    <property type="taxonomic scope" value="Eukaryota"/>
</dbReference>
<dbReference type="Gene3D" id="3.40.50.1000">
    <property type="entry name" value="HAD superfamily/HAD-like"/>
    <property type="match status" value="1"/>
</dbReference>
<organism evidence="1 2">
    <name type="scientific">Pichia kudriavzevii</name>
    <name type="common">Yeast</name>
    <name type="synonym">Issatchenkia orientalis</name>
    <dbReference type="NCBI Taxonomy" id="4909"/>
    <lineage>
        <taxon>Eukaryota</taxon>
        <taxon>Fungi</taxon>
        <taxon>Dikarya</taxon>
        <taxon>Ascomycota</taxon>
        <taxon>Saccharomycotina</taxon>
        <taxon>Pichiomycetes</taxon>
        <taxon>Pichiales</taxon>
        <taxon>Pichiaceae</taxon>
        <taxon>Pichia</taxon>
    </lineage>
</organism>
<dbReference type="VEuPathDB" id="FungiDB:C5L36_0C06660"/>
<dbReference type="InterPro" id="IPR036412">
    <property type="entry name" value="HAD-like_sf"/>
</dbReference>
<dbReference type="HOGENOM" id="CLU_206867_0_0_1"/>
<dbReference type="InterPro" id="IPR006357">
    <property type="entry name" value="HAD-SF_hydro_IIA"/>
</dbReference>
<sequence length="53" mass="5935">MTIKIATRGAAEKILDKYDTYLFDCDGVIWIGNELLPSVKETLELLQSQGPVH</sequence>